<dbReference type="AlphaFoldDB" id="A0A0V1HHG9"/>
<keyword evidence="3" id="KW-1185">Reference proteome</keyword>
<evidence type="ECO:0000313" key="3">
    <source>
        <dbReference type="Proteomes" id="UP000055024"/>
    </source>
</evidence>
<evidence type="ECO:0000256" key="1">
    <source>
        <dbReference type="SAM" id="Phobius"/>
    </source>
</evidence>
<evidence type="ECO:0000313" key="2">
    <source>
        <dbReference type="EMBL" id="KRZ10026.1"/>
    </source>
</evidence>
<dbReference type="Proteomes" id="UP000055024">
    <property type="component" value="Unassembled WGS sequence"/>
</dbReference>
<comment type="caution">
    <text evidence="2">The sequence shown here is derived from an EMBL/GenBank/DDBJ whole genome shotgun (WGS) entry which is preliminary data.</text>
</comment>
<organism evidence="2 3">
    <name type="scientific">Trichinella zimbabwensis</name>
    <dbReference type="NCBI Taxonomy" id="268475"/>
    <lineage>
        <taxon>Eukaryota</taxon>
        <taxon>Metazoa</taxon>
        <taxon>Ecdysozoa</taxon>
        <taxon>Nematoda</taxon>
        <taxon>Enoplea</taxon>
        <taxon>Dorylaimia</taxon>
        <taxon>Trichinellida</taxon>
        <taxon>Trichinellidae</taxon>
        <taxon>Trichinella</taxon>
    </lineage>
</organism>
<keyword evidence="1" id="KW-0812">Transmembrane</keyword>
<name>A0A0V1HHG9_9BILA</name>
<sequence length="160" mass="18310">MLAKIRHQVVSPLTDGIDLFTWQLLAFIAPLTSLFSSSYCRQYKRFPTNSKRLPLEATSLSLSLSPSVHSCSFSTINFNKTNHGLEDNVEWTIAILADDQHTADIHFDNSSIHLQYSKRYKIIKRSYFRKTSTNTTLFRSIGRHGTGQTCRSFSNIRTVF</sequence>
<feature type="transmembrane region" description="Helical" evidence="1">
    <location>
        <begin position="20"/>
        <end position="40"/>
    </location>
</feature>
<accession>A0A0V1HHG9</accession>
<proteinExistence type="predicted"/>
<protein>
    <submittedName>
        <fullName evidence="2">Uncharacterized protein</fullName>
    </submittedName>
</protein>
<dbReference type="OrthoDB" id="5914686at2759"/>
<keyword evidence="1" id="KW-0472">Membrane</keyword>
<reference evidence="2 3" key="1">
    <citation type="submission" date="2015-01" db="EMBL/GenBank/DDBJ databases">
        <title>Evolution of Trichinella species and genotypes.</title>
        <authorList>
            <person name="Korhonen P.K."/>
            <person name="Edoardo P."/>
            <person name="Giuseppe L.R."/>
            <person name="Gasser R.B."/>
        </authorList>
    </citation>
    <scope>NUCLEOTIDE SEQUENCE [LARGE SCALE GENOMIC DNA]</scope>
    <source>
        <strain evidence="2">ISS1029</strain>
    </source>
</reference>
<keyword evidence="1" id="KW-1133">Transmembrane helix</keyword>
<gene>
    <name evidence="2" type="ORF">T11_11275</name>
</gene>
<dbReference type="EMBL" id="JYDP01000065">
    <property type="protein sequence ID" value="KRZ10026.1"/>
    <property type="molecule type" value="Genomic_DNA"/>
</dbReference>